<dbReference type="Proteomes" id="UP001420932">
    <property type="component" value="Unassembled WGS sequence"/>
</dbReference>
<evidence type="ECO:0000256" key="14">
    <source>
        <dbReference type="SAM" id="Phobius"/>
    </source>
</evidence>
<feature type="transmembrane region" description="Helical" evidence="14">
    <location>
        <begin position="1506"/>
        <end position="1530"/>
    </location>
</feature>
<feature type="transmembrane region" description="Helical" evidence="14">
    <location>
        <begin position="798"/>
        <end position="817"/>
    </location>
</feature>
<keyword evidence="5" id="KW-0328">Glycosyltransferase</keyword>
<dbReference type="PANTHER" id="PTHR12741:SF16">
    <property type="entry name" value="CALLOSE SYNTHASE 7"/>
    <property type="match status" value="1"/>
</dbReference>
<comment type="similarity">
    <text evidence="2">Belongs to the glycosyltransferase 48 family.</text>
</comment>
<name>A0AAP0PS24_9MAGN</name>
<comment type="caution">
    <text evidence="16">The sequence shown here is derived from an EMBL/GenBank/DDBJ whole genome shotgun (WGS) entry which is preliminary data.</text>
</comment>
<feature type="transmembrane region" description="Helical" evidence="14">
    <location>
        <begin position="567"/>
        <end position="588"/>
    </location>
</feature>
<evidence type="ECO:0000256" key="11">
    <source>
        <dbReference type="ARBA" id="ARBA00023316"/>
    </source>
</evidence>
<dbReference type="Pfam" id="PF25968">
    <property type="entry name" value="CALS1"/>
    <property type="match status" value="1"/>
</dbReference>
<keyword evidence="7 14" id="KW-0812">Transmembrane</keyword>
<dbReference type="PANTHER" id="PTHR12741">
    <property type="entry name" value="LYST-INTERACTING PROTEIN LIP5 DOPAMINE RESPONSIVE PROTEIN DRG-1"/>
    <property type="match status" value="1"/>
</dbReference>
<feature type="transmembrane region" description="Helical" evidence="14">
    <location>
        <begin position="1852"/>
        <end position="1869"/>
    </location>
</feature>
<dbReference type="InterPro" id="IPR026899">
    <property type="entry name" value="FKS1-like_dom1"/>
</dbReference>
<feature type="transmembrane region" description="Helical" evidence="14">
    <location>
        <begin position="1785"/>
        <end position="1805"/>
    </location>
</feature>
<comment type="subcellular location">
    <subcellularLocation>
        <location evidence="1">Cell membrane</location>
        <topology evidence="1">Multi-pass membrane protein</topology>
    </subcellularLocation>
</comment>
<evidence type="ECO:0000313" key="17">
    <source>
        <dbReference type="Proteomes" id="UP001420932"/>
    </source>
</evidence>
<keyword evidence="9 14" id="KW-1133">Transmembrane helix</keyword>
<feature type="transmembrane region" description="Helical" evidence="14">
    <location>
        <begin position="775"/>
        <end position="792"/>
    </location>
</feature>
<proteinExistence type="inferred from homology"/>
<gene>
    <name evidence="16" type="ORF">Syun_009190</name>
</gene>
<keyword evidence="17" id="KW-1185">Reference proteome</keyword>
<evidence type="ECO:0000313" key="16">
    <source>
        <dbReference type="EMBL" id="KAK9150881.1"/>
    </source>
</evidence>
<dbReference type="GO" id="GO:0008360">
    <property type="term" value="P:regulation of cell shape"/>
    <property type="evidence" value="ECO:0007669"/>
    <property type="project" value="UniProtKB-KW"/>
</dbReference>
<evidence type="ECO:0000256" key="10">
    <source>
        <dbReference type="ARBA" id="ARBA00023136"/>
    </source>
</evidence>
<organism evidence="16 17">
    <name type="scientific">Stephania yunnanensis</name>
    <dbReference type="NCBI Taxonomy" id="152371"/>
    <lineage>
        <taxon>Eukaryota</taxon>
        <taxon>Viridiplantae</taxon>
        <taxon>Streptophyta</taxon>
        <taxon>Embryophyta</taxon>
        <taxon>Tracheophyta</taxon>
        <taxon>Spermatophyta</taxon>
        <taxon>Magnoliopsida</taxon>
        <taxon>Ranunculales</taxon>
        <taxon>Menispermaceae</taxon>
        <taxon>Menispermoideae</taxon>
        <taxon>Cissampelideae</taxon>
        <taxon>Stephania</taxon>
    </lineage>
</organism>
<accession>A0AAP0PS24</accession>
<evidence type="ECO:0000259" key="15">
    <source>
        <dbReference type="SMART" id="SM01205"/>
    </source>
</evidence>
<feature type="transmembrane region" description="Helical" evidence="14">
    <location>
        <begin position="644"/>
        <end position="665"/>
    </location>
</feature>
<evidence type="ECO:0000256" key="2">
    <source>
        <dbReference type="ARBA" id="ARBA00009040"/>
    </source>
</evidence>
<evidence type="ECO:0000256" key="1">
    <source>
        <dbReference type="ARBA" id="ARBA00004651"/>
    </source>
</evidence>
<dbReference type="Pfam" id="PF02364">
    <property type="entry name" value="Glucan_synthase"/>
    <property type="match status" value="1"/>
</dbReference>
<protein>
    <recommendedName>
        <fullName evidence="12">1,3-beta-glucan synthase</fullName>
        <ecNumber evidence="3">2.4.1.34</ecNumber>
    </recommendedName>
    <alternativeName>
        <fullName evidence="12">1,3-beta-glucan synthase</fullName>
    </alternativeName>
</protein>
<dbReference type="InterPro" id="IPR023175">
    <property type="entry name" value="Vta1/CALS_N_sf"/>
</dbReference>
<evidence type="ECO:0000256" key="4">
    <source>
        <dbReference type="ARBA" id="ARBA00022475"/>
    </source>
</evidence>
<feature type="transmembrane region" description="Helical" evidence="14">
    <location>
        <begin position="1679"/>
        <end position="1701"/>
    </location>
</feature>
<keyword evidence="4" id="KW-1003">Cell membrane</keyword>
<comment type="catalytic activity">
    <reaction evidence="13">
        <text>[(1-&gt;3)-beta-D-glucosyl](n) + UDP-alpha-D-glucose = [(1-&gt;3)-beta-D-glucosyl](n+1) + UDP + H(+)</text>
        <dbReference type="Rhea" id="RHEA:21476"/>
        <dbReference type="Rhea" id="RHEA-COMP:11146"/>
        <dbReference type="Rhea" id="RHEA-COMP:14303"/>
        <dbReference type="ChEBI" id="CHEBI:15378"/>
        <dbReference type="ChEBI" id="CHEBI:37671"/>
        <dbReference type="ChEBI" id="CHEBI:58223"/>
        <dbReference type="ChEBI" id="CHEBI:58885"/>
        <dbReference type="EC" id="2.4.1.34"/>
    </reaction>
</comment>
<dbReference type="GO" id="GO:0006075">
    <property type="term" value="P:(1-&gt;3)-beta-D-glucan biosynthetic process"/>
    <property type="evidence" value="ECO:0007669"/>
    <property type="project" value="InterPro"/>
</dbReference>
<evidence type="ECO:0000256" key="13">
    <source>
        <dbReference type="ARBA" id="ARBA00047777"/>
    </source>
</evidence>
<evidence type="ECO:0000256" key="9">
    <source>
        <dbReference type="ARBA" id="ARBA00022989"/>
    </source>
</evidence>
<feature type="transmembrane region" description="Helical" evidence="14">
    <location>
        <begin position="600"/>
        <end position="618"/>
    </location>
</feature>
<dbReference type="EMBL" id="JBBNAF010000004">
    <property type="protein sequence ID" value="KAK9150881.1"/>
    <property type="molecule type" value="Genomic_DNA"/>
</dbReference>
<dbReference type="InterPro" id="IPR058851">
    <property type="entry name" value="CALS1_helical"/>
</dbReference>
<evidence type="ECO:0000256" key="5">
    <source>
        <dbReference type="ARBA" id="ARBA00022676"/>
    </source>
</evidence>
<evidence type="ECO:0000256" key="12">
    <source>
        <dbReference type="ARBA" id="ARBA00032165"/>
    </source>
</evidence>
<dbReference type="GO" id="GO:0003843">
    <property type="term" value="F:1,3-beta-D-glucan synthase activity"/>
    <property type="evidence" value="ECO:0007669"/>
    <property type="project" value="UniProtKB-EC"/>
</dbReference>
<feature type="transmembrane region" description="Helical" evidence="14">
    <location>
        <begin position="1756"/>
        <end position="1779"/>
    </location>
</feature>
<dbReference type="Gene3D" id="1.25.40.270">
    <property type="entry name" value="Vacuolar protein sorting-associated protein vta1"/>
    <property type="match status" value="1"/>
</dbReference>
<keyword evidence="8" id="KW-0133">Cell shape</keyword>
<evidence type="ECO:0000256" key="8">
    <source>
        <dbReference type="ARBA" id="ARBA00022960"/>
    </source>
</evidence>
<dbReference type="EC" id="2.4.1.34" evidence="3"/>
<feature type="domain" description="1,3-beta-glucan synthase component FKS1-like" evidence="15">
    <location>
        <begin position="442"/>
        <end position="523"/>
    </location>
</feature>
<keyword evidence="6" id="KW-0808">Transferase</keyword>
<feature type="transmembrane region" description="Helical" evidence="14">
    <location>
        <begin position="1826"/>
        <end position="1846"/>
    </location>
</feature>
<dbReference type="Pfam" id="PF14288">
    <property type="entry name" value="FKS1_dom1"/>
    <property type="match status" value="1"/>
</dbReference>
<dbReference type="GO" id="GO:0005886">
    <property type="term" value="C:plasma membrane"/>
    <property type="evidence" value="ECO:0007669"/>
    <property type="project" value="UniProtKB-SubCell"/>
</dbReference>
<evidence type="ECO:0000256" key="7">
    <source>
        <dbReference type="ARBA" id="ARBA00022692"/>
    </source>
</evidence>
<feature type="transmembrane region" description="Helical" evidence="14">
    <location>
        <begin position="1889"/>
        <end position="1910"/>
    </location>
</feature>
<feature type="transmembrane region" description="Helical" evidence="14">
    <location>
        <begin position="677"/>
        <end position="693"/>
    </location>
</feature>
<dbReference type="GO" id="GO:0000148">
    <property type="term" value="C:1,3-beta-D-glucan synthase complex"/>
    <property type="evidence" value="ECO:0007669"/>
    <property type="project" value="InterPro"/>
</dbReference>
<keyword evidence="10 14" id="KW-0472">Membrane</keyword>
<sequence>MASSSSSGGGGPSRAFSRRMTRLPTMLDEAEDESLLVPSSLSVVAPILRVANEVEAENPRVAYLSVEPSPCWTVDLHSVKHKNDEPRLGWAARSLANDRVPEDSDGSMKFGCMRDGRGSAQAWTKLRLGARLGTVLGRIRGCALARPLAQARASLGRFPWHGQDDALARARSNIGKFLRHEQGDTLADSFGMSKVAPWHKQGRTLAGSLGTSRFHAFEKAHTMDPDSLGRGVRQFKTYLLHRLEKEELETQPQLARSDPREIQREEMAKLYQIASVLADVVKTVVQTDKIDDDYNKIGFTENIALQILRYMKQVDDLQEHYAHYNILPLDILGTRPAIMELPEIKAALRALRKLDNLPKPQAQTTHDTSLNSLKSDERDRSVKDLLDWLGLVFGFQSLMLSQEKSIFDLIFSLFAMKKGNVTNQREHLILLLANIDAREKGQDYSMEMVHKLNDILGGQAFQLTIRGEESFLKDVVSPIYQVLRKEARRNKEGTASHSKWRNYDDLNEYFWSARCFELSWPMIQDSDFFVQSEETRLKKLVMIIVAWSGSPAEFFNDDVFRRITSIFITWALLNFLQATLDIILSWKAWGSLRYTQILRYLLKFIIAAAWVVVMPVAYSSSFQNPTGLVKFFSNWTGDWQSKSFYDFAIVIYLLPNILGTILFVLPCLRRHMERSNWRIIVLLLWWAQVYFILDPAVDKQVGIQLLCRDQLWRLRDGLLDDMNMPFNANVALQSTLCVVLLDYIKILPLIEPTKVIMGMSITNYEWHEFFPHAKYNIGVIIAIWAPILLVYFMDTQIWYSIFYTICGGIRGALSHLGEIRTLGMLRSRFEFVPGAFNDFLIPPLKGSSSSSDRMQQQKNISKFSQMWNEFIISMRSEDLINDRERDLLLVPYSSEDVSVFQWPPFLLASKIPIALDMAKDIGKSGSKGKNDTYLFRKIKNDPYMSSAVVECYETLRDIIYGLLNEGDRMIIRQISQEVDASISKGTLVVDFQMSELPTLSNSLEKLLNLLKGDSKERDWNAAIVNVLQDIMEIITQDIMTKKSRILERSHSLQRPEEMFQRLNLDLKDNRSWMDKVVRLHLLLTVKESAINVPMNLEARRRITFFTNSLFMKMPLAPKEEVHYSWDELHRENEDGITTLFYLQKIYPDEWSNFLERMNDPQNKRVDQEFKGAVCEWVSYRGQTLSRTVAMKLAAALFGSGLVSRGCLVWQRQWHIKLAAAKQGSDPLFGNCTWTIRGMMYYRQALEIQCLQDIVDERGILHFVAYIDEREEMVAGNSEKVYYSVLVKGGDKYDEEIYRIKLPGRPIDIGEGKPENQNHAIIFTRGEALQAIDMNQDNYLEEAFKMRNVLAEFRESHHGARKPTILGLREHIFTGRLVFVSSLAWFMSNQETSFVTIAQRMMANPLRVRFHYGHPDIFDRLFHITRGGISKASKVINLSEDIFSGFNTTLRGGKVTHHEYIQVGKGRDVGMNQISQFEAKVANGNGEQTLSRDVYRLGRRFDFYRMLSFYVTTIGFYFSSLVTVITVYVFLYGRLYLVLSGLEKAILEDPSVHQSKSIEAALATQSVFQLGLLLVLPMVMELGLERGFRTAVVDFILMQLQLASVFFTFQLGSKVHYYGRTILHGGAKYRATGRGFVVFHAKFSDNYRLYSRSHFVKGLELMILLIVYEVYGSTYRSSNLYLFVTFSIWFLVASWLFGPFVFNPSGFEWQKTVDDWTDWKKWMGNRGGIGIQAERSWESWWNSEHDHLRHTDIRGQVLEIILALRFLIYQYGIVYHLSIAHKSKNILVYGLSWLVMATLLLVLKMVSMGRRKFGTDFQLMFRILKGLLFLGFLSVMTVLFVVCSLTISDVFASILAFMPTGWAFILVGQASRPLLKHIGFWDSIQELARAYEYVMGIIIFLPIVILSWFPFVSEFQTRLLFNQAFSRGLQISMILAGGKEKKPPA</sequence>
<keyword evidence="11" id="KW-0961">Cell wall biogenesis/degradation</keyword>
<dbReference type="SMART" id="SM01205">
    <property type="entry name" value="FKS1_dom1"/>
    <property type="match status" value="1"/>
</dbReference>
<evidence type="ECO:0000256" key="6">
    <source>
        <dbReference type="ARBA" id="ARBA00022679"/>
    </source>
</evidence>
<evidence type="ECO:0000256" key="3">
    <source>
        <dbReference type="ARBA" id="ARBA00012589"/>
    </source>
</evidence>
<reference evidence="16 17" key="1">
    <citation type="submission" date="2024-01" db="EMBL/GenBank/DDBJ databases">
        <title>Genome assemblies of Stephania.</title>
        <authorList>
            <person name="Yang L."/>
        </authorList>
    </citation>
    <scope>NUCLEOTIDE SEQUENCE [LARGE SCALE GENOMIC DNA]</scope>
    <source>
        <strain evidence="16">YNDBR</strain>
        <tissue evidence="16">Leaf</tissue>
    </source>
</reference>
<dbReference type="InterPro" id="IPR003440">
    <property type="entry name" value="Glyco_trans_48_dom"/>
</dbReference>